<evidence type="ECO:0000313" key="3">
    <source>
        <dbReference type="EMBL" id="MCC2231393.1"/>
    </source>
</evidence>
<reference evidence="3" key="1">
    <citation type="submission" date="2021-10" db="EMBL/GenBank/DDBJ databases">
        <title>Anaerobic single-cell dispensing facilitates the cultivation of human gut bacteria.</title>
        <authorList>
            <person name="Afrizal A."/>
        </authorList>
    </citation>
    <scope>NUCLEOTIDE SEQUENCE</scope>
    <source>
        <strain evidence="3">CLA-AA-H215</strain>
    </source>
</reference>
<accession>A0AAE3EBL0</accession>
<comment type="caution">
    <text evidence="3">The sequence shown here is derived from an EMBL/GenBank/DDBJ whole genome shotgun (WGS) entry which is preliminary data.</text>
</comment>
<dbReference type="PROSITE" id="PS51257">
    <property type="entry name" value="PROKAR_LIPOPROTEIN"/>
    <property type="match status" value="1"/>
</dbReference>
<evidence type="ECO:0000256" key="1">
    <source>
        <dbReference type="SAM" id="SignalP"/>
    </source>
</evidence>
<dbReference type="PANTHER" id="PTHR35788">
    <property type="entry name" value="EXPORTED PROTEIN-RELATED"/>
    <property type="match status" value="1"/>
</dbReference>
<sequence>MKRYNWKNKVISGTGILCAVLLAGCSSQELPSVLFPAAVLEDTSENTAGAADSDSDSESEEATSAIQLDLEQVLAEGLYIDEYYVGGMTIAEARDVLQKAYEEAGQTAATVYWQTNPVKTNLADLGLYWSIDDALSRAATLWQQGNLIRRYKIRQDLTGSEYHLSMKKRLTQSAVENFLTDYVADVYDIAPKDAELTHTGNGFEVSQDEDGLGVDIDATWKKIAMAYAENEDDYTEITVEAELETVRPHCPTDDLKLIKDLLGSSYTDYSVGSATRSVNVEVATDNVSGAIVMPGDTVSVSERMKPRTAENGYQSGGTMVNGVIEDSIGGGICQVSTTLYNALLKAEVQIDERHNHSMVVSYVSPGKDAAVSEDGGKDLVFTNNRETPIYIEGYTDGTNVYFFVYGVEDRPENRKVTFEATETYRKEYAEGGVEVDAYLEKIVTIDGEEVSRVKLHTDHYEPSSRLNGTIN</sequence>
<evidence type="ECO:0000259" key="2">
    <source>
        <dbReference type="Pfam" id="PF12229"/>
    </source>
</evidence>
<dbReference type="RefSeq" id="WP_308453912.1">
    <property type="nucleotide sequence ID" value="NZ_JAJEQR010000028.1"/>
</dbReference>
<dbReference type="Pfam" id="PF04294">
    <property type="entry name" value="VanW"/>
    <property type="match status" value="1"/>
</dbReference>
<dbReference type="Pfam" id="PF12229">
    <property type="entry name" value="PG_binding_4"/>
    <property type="match status" value="1"/>
</dbReference>
<gene>
    <name evidence="3" type="ORF">LKD81_10355</name>
</gene>
<dbReference type="InterPro" id="IPR022029">
    <property type="entry name" value="YoaR-like_PG-bd"/>
</dbReference>
<keyword evidence="1" id="KW-0732">Signal</keyword>
<dbReference type="Proteomes" id="UP001198182">
    <property type="component" value="Unassembled WGS sequence"/>
</dbReference>
<organism evidence="3 4">
    <name type="scientific">Hominifimenecus microfluidus</name>
    <dbReference type="NCBI Taxonomy" id="2885348"/>
    <lineage>
        <taxon>Bacteria</taxon>
        <taxon>Bacillati</taxon>
        <taxon>Bacillota</taxon>
        <taxon>Clostridia</taxon>
        <taxon>Lachnospirales</taxon>
        <taxon>Lachnospiraceae</taxon>
        <taxon>Hominifimenecus</taxon>
    </lineage>
</organism>
<dbReference type="PANTHER" id="PTHR35788:SF1">
    <property type="entry name" value="EXPORTED PROTEIN"/>
    <property type="match status" value="1"/>
</dbReference>
<dbReference type="AlphaFoldDB" id="A0AAE3EBL0"/>
<keyword evidence="4" id="KW-1185">Reference proteome</keyword>
<proteinExistence type="predicted"/>
<dbReference type="InterPro" id="IPR052913">
    <property type="entry name" value="Glycopeptide_resist_protein"/>
</dbReference>
<dbReference type="EMBL" id="JAJEQR010000028">
    <property type="protein sequence ID" value="MCC2231393.1"/>
    <property type="molecule type" value="Genomic_DNA"/>
</dbReference>
<protein>
    <submittedName>
        <fullName evidence="3">VanW family protein</fullName>
    </submittedName>
</protein>
<dbReference type="InterPro" id="IPR007391">
    <property type="entry name" value="Vancomycin_resist_VanW"/>
</dbReference>
<feature type="domain" description="YoaR-like putative peptidoglycan binding" evidence="2">
    <location>
        <begin position="120"/>
        <end position="230"/>
    </location>
</feature>
<feature type="signal peptide" evidence="1">
    <location>
        <begin position="1"/>
        <end position="23"/>
    </location>
</feature>
<evidence type="ECO:0000313" key="4">
    <source>
        <dbReference type="Proteomes" id="UP001198182"/>
    </source>
</evidence>
<feature type="chain" id="PRO_5041974189" evidence="1">
    <location>
        <begin position="24"/>
        <end position="471"/>
    </location>
</feature>
<name>A0AAE3EBL0_9FIRM</name>